<name>A0A8T4J2U7_9ACTN</name>
<evidence type="ECO:0000313" key="2">
    <source>
        <dbReference type="EMBL" id="MBR7677820.1"/>
    </source>
</evidence>
<dbReference type="AlphaFoldDB" id="A0A8T4J2U7"/>
<gene>
    <name evidence="2" type="ORF">KDA82_33520</name>
</gene>
<protein>
    <submittedName>
        <fullName evidence="2">Uncharacterized protein</fullName>
    </submittedName>
</protein>
<proteinExistence type="predicted"/>
<dbReference type="EMBL" id="JAGSMN010001081">
    <property type="protein sequence ID" value="MBR7677820.1"/>
    <property type="molecule type" value="Genomic_DNA"/>
</dbReference>
<evidence type="ECO:0000256" key="1">
    <source>
        <dbReference type="SAM" id="MobiDB-lite"/>
    </source>
</evidence>
<organism evidence="2 3">
    <name type="scientific">Streptomyces daliensis</name>
    <dbReference type="NCBI Taxonomy" id="299421"/>
    <lineage>
        <taxon>Bacteria</taxon>
        <taxon>Bacillati</taxon>
        <taxon>Actinomycetota</taxon>
        <taxon>Actinomycetes</taxon>
        <taxon>Kitasatosporales</taxon>
        <taxon>Streptomycetaceae</taxon>
        <taxon>Streptomyces</taxon>
    </lineage>
</organism>
<comment type="caution">
    <text evidence="2">The sequence shown here is derived from an EMBL/GenBank/DDBJ whole genome shotgun (WGS) entry which is preliminary data.</text>
</comment>
<feature type="region of interest" description="Disordered" evidence="1">
    <location>
        <begin position="64"/>
        <end position="83"/>
    </location>
</feature>
<evidence type="ECO:0000313" key="3">
    <source>
        <dbReference type="Proteomes" id="UP000675554"/>
    </source>
</evidence>
<reference evidence="2" key="1">
    <citation type="submission" date="2021-04" db="EMBL/GenBank/DDBJ databases">
        <title>Sequencing of actinobacteria type strains.</title>
        <authorList>
            <person name="Nguyen G.-S."/>
            <person name="Wentzel A."/>
        </authorList>
    </citation>
    <scope>NUCLEOTIDE SEQUENCE</scope>
    <source>
        <strain evidence="2">DSM 42095</strain>
    </source>
</reference>
<dbReference type="Proteomes" id="UP000675554">
    <property type="component" value="Unassembled WGS sequence"/>
</dbReference>
<sequence>MRAYACACGGEEEEARVWWDRAEQAAARVARDAWRSTVLPKPQYVRDEGDLSGALRDAYARAGRPRIREMERQAGPGALPAPR</sequence>
<keyword evidence="3" id="KW-1185">Reference proteome</keyword>
<accession>A0A8T4J2U7</accession>